<sequence length="1610" mass="175018">MLRREEAQEQLTAFAGDATKPALVSLTRRLFAGPLVKKVHEWSSDPRRTGTRALGLELDGLDDRQLARTFGAVCPPLGDPLARWWRWSMVAPYQLGWQRRGFRSSNLDDSRFTRMESLRQLLRLGREWPQDVAWFATWLSHLPGYLEPLAGLLASEISSGRSDIADTLTASAFGRHPISGITTTGIQALLGCDRPECWEPVVTLLRTAGRQEGLRSTILEATDLACPGSFRRILDVVVADGLTRFAGTVRAAGVWFGEELTVRTSGQLTTVLTDLAQSLDSSAAPPRPGNPAETFTRLWAAAFVDARQAIPVAADLLRSTDAGTRRSAARLLAELGLDDARDALLPALDDPDLSVYATAVSAWPTSPHARDTDATLDDDAVEVLLRRVRTLGKPQQVDTGVIGSRLLTVGAAHAADVILANRTIAAAPVEALAAASAQGRWGAAHRLAKDPGTNRAALFGLLTDGSSSVRRQVFDALATLPVITPDEAGQLEGALRRKSSDLRQHAITLLLRQPPEAVAASAATLRAGTADQVRAAAELAKLAGLSTQHDAVTDQASIPDATVAGSPAAADDEIPVALRYRVADRTPAVAPAPPPADHFARYQPGCKHLVSSLRAWLAEHSDVEVETGNGVELLANLRWLPPAPAGSPLPLAQIIGPWWERTSPTLTDGGVELLLLQLAVPSIREDWALRASRRVVDLGPADLDAPPLTWQIITRLARREFRPSWIDIALDAASAVVHDLPLSKLLGPPESMKRRGRRVEVDQWGYVQGGDARTAFADVAHLLPLAELTPEQLRRLWQLARYVDEPEGTLDVFDGPRVSDQPPGWGKQAAQLVLDQPWRHHPSVELLARAVDAGTATRGDLLDALLRLGDGDIRRSGPVRHADDLPQLTARRLPAWAQPSSVQDVVSEVRDAAISGEFRRGDLPVPLTPIAKRLRSAYGIPSVTAVLAALGRRPLTRGYSWTESRESSLSHLVRIHAPRPDDTAERLSAAFAAAGITPRRAIEFGVYAPQWAGLIEAHLGWPGFESAVWWVHAHTKDDSWGVDREIRDEWNAAVSQRTPLDAVDLVRGAADVDWFNELITELGVDRFKTVLAAAKYASSAGGHKRAELFAQALLGRVDEAALLERIRGKRHQDSVRALGLLPLSGRTDPALLARYELIRGFVASDRTSGSQRRASETTAAEIGLENLARTAGYRDPGRLTWAMEAEAVRDLAAGPVTARDGDVTVTLTLDADGAPQLTVDRAGKTMKSVPAASAKVPAVAELKTRVTTLRQQARRMRRSLEQSCVRGERFNVDELADLLLHPVLAPMLRDLVFVSDEGVVGFASPDARLLVGPDDEERPVDGSALRVAHPVDLLASGEWPQLQHALFTRRRVQPFRQLFRELYIPTATELDDGPRSRRYSGQQIEARQAAGLFTSRGWVADFEVGFSRTYHQEKITAWCSVLNGLGTAAEVEDAAVEDVTFVQAGTWKVIPVGDVPPRLFSETMRDLDLVVSVAHAGRVDPETTESSIEMRRRLVEETADLLGLDNVEVTGHHARIKGKLGTYSVQLGSGVVHRIPGNAICIIPVSAQHRGRIFLPFADDDPRTAEVISKVLLLARDDRIQDPTILQQLT</sequence>
<evidence type="ECO:0000313" key="5">
    <source>
        <dbReference type="Proteomes" id="UP000653674"/>
    </source>
</evidence>
<dbReference type="InterPro" id="IPR011989">
    <property type="entry name" value="ARM-like"/>
</dbReference>
<gene>
    <name evidence="4" type="ORF">Pfl04_08240</name>
</gene>
<evidence type="ECO:0000259" key="1">
    <source>
        <dbReference type="Pfam" id="PF13569"/>
    </source>
</evidence>
<evidence type="ECO:0000313" key="4">
    <source>
        <dbReference type="EMBL" id="GIG72420.1"/>
    </source>
</evidence>
<feature type="domain" description="DUF4132" evidence="1">
    <location>
        <begin position="1243"/>
        <end position="1418"/>
    </location>
</feature>
<evidence type="ECO:0008006" key="6">
    <source>
        <dbReference type="Google" id="ProtNLM"/>
    </source>
</evidence>
<dbReference type="Pfam" id="PF24879">
    <property type="entry name" value="DUF7737"/>
    <property type="match status" value="1"/>
</dbReference>
<comment type="caution">
    <text evidence="4">The sequence shown here is derived from an EMBL/GenBank/DDBJ whole genome shotgun (WGS) entry which is preliminary data.</text>
</comment>
<proteinExistence type="predicted"/>
<accession>A0A8J3LWK5</accession>
<feature type="domain" description="DUF7737" evidence="3">
    <location>
        <begin position="1508"/>
        <end position="1609"/>
    </location>
</feature>
<dbReference type="Proteomes" id="UP000653674">
    <property type="component" value="Unassembled WGS sequence"/>
</dbReference>
<organism evidence="4 5">
    <name type="scientific">Planosporangium flavigriseum</name>
    <dbReference type="NCBI Taxonomy" id="373681"/>
    <lineage>
        <taxon>Bacteria</taxon>
        <taxon>Bacillati</taxon>
        <taxon>Actinomycetota</taxon>
        <taxon>Actinomycetes</taxon>
        <taxon>Micromonosporales</taxon>
        <taxon>Micromonosporaceae</taxon>
        <taxon>Planosporangium</taxon>
    </lineage>
</organism>
<dbReference type="RefSeq" id="WP_168071840.1">
    <property type="nucleotide sequence ID" value="NZ_BAAAQJ010000003.1"/>
</dbReference>
<reference evidence="4" key="1">
    <citation type="submission" date="2021-01" db="EMBL/GenBank/DDBJ databases">
        <title>Whole genome shotgun sequence of Planosporangium flavigriseum NBRC 105377.</title>
        <authorList>
            <person name="Komaki H."/>
            <person name="Tamura T."/>
        </authorList>
    </citation>
    <scope>NUCLEOTIDE SEQUENCE</scope>
    <source>
        <strain evidence="4">NBRC 105377</strain>
    </source>
</reference>
<dbReference type="InterPro" id="IPR025406">
    <property type="entry name" value="DUF4132"/>
</dbReference>
<feature type="domain" description="DUF5724" evidence="2">
    <location>
        <begin position="81"/>
        <end position="368"/>
    </location>
</feature>
<evidence type="ECO:0000259" key="2">
    <source>
        <dbReference type="Pfam" id="PF18991"/>
    </source>
</evidence>
<feature type="domain" description="DUF5724" evidence="2">
    <location>
        <begin position="842"/>
        <end position="1203"/>
    </location>
</feature>
<dbReference type="InterPro" id="IPR016024">
    <property type="entry name" value="ARM-type_fold"/>
</dbReference>
<dbReference type="Gene3D" id="1.25.10.10">
    <property type="entry name" value="Leucine-rich Repeat Variant"/>
    <property type="match status" value="1"/>
</dbReference>
<dbReference type="Pfam" id="PF18991">
    <property type="entry name" value="DUF5724"/>
    <property type="match status" value="3"/>
</dbReference>
<evidence type="ECO:0000259" key="3">
    <source>
        <dbReference type="Pfam" id="PF24879"/>
    </source>
</evidence>
<dbReference type="Pfam" id="PF13569">
    <property type="entry name" value="DUF4132"/>
    <property type="match status" value="1"/>
</dbReference>
<name>A0A8J3LWK5_9ACTN</name>
<dbReference type="InterPro" id="IPR043782">
    <property type="entry name" value="DUF5724"/>
</dbReference>
<dbReference type="EMBL" id="BONU01000004">
    <property type="protein sequence ID" value="GIG72420.1"/>
    <property type="molecule type" value="Genomic_DNA"/>
</dbReference>
<dbReference type="InterPro" id="IPR056639">
    <property type="entry name" value="DUF7737"/>
</dbReference>
<protein>
    <recommendedName>
        <fullName evidence="6">DUF4132 domain-containing protein</fullName>
    </recommendedName>
</protein>
<keyword evidence="5" id="KW-1185">Reference proteome</keyword>
<dbReference type="SUPFAM" id="SSF48371">
    <property type="entry name" value="ARM repeat"/>
    <property type="match status" value="1"/>
</dbReference>
<feature type="domain" description="DUF5724" evidence="2">
    <location>
        <begin position="453"/>
        <end position="539"/>
    </location>
</feature>